<dbReference type="AlphaFoldDB" id="A0A4R6P1Y5"/>
<proteinExistence type="predicted"/>
<comment type="caution">
    <text evidence="2">The sequence shown here is derived from an EMBL/GenBank/DDBJ whole genome shotgun (WGS) entry which is preliminary data.</text>
</comment>
<sequence length="276" mass="30876">MIPFLTRSTERVADAHRSGPGRSQCRRRARAFPGGGEALALPLTPDGPRSAPENSRRGRYATGQGCESCPVWDWRAGPRCHWWPRTYRHSRRLLNRIDGSKFFWQARPRSAGRAQPRHRPRWLYHHREARIRSLARRLLLSDGHVPPDSPHGRLPFLRPHRTVGDHRRPAPTTGSASPASTSEHPPHSPSVRRRRCPGTFQLASGWVGGGSGHRAGVGPAARGLPGHRAPRRRARARRKRIPRARPSPSRRSGCARGEFAPARSGAFPPSCRPLSW</sequence>
<feature type="compositionally biased region" description="Low complexity" evidence="1">
    <location>
        <begin position="170"/>
        <end position="182"/>
    </location>
</feature>
<feature type="compositionally biased region" description="Gly residues" evidence="1">
    <location>
        <begin position="206"/>
        <end position="215"/>
    </location>
</feature>
<feature type="compositionally biased region" description="Low complexity" evidence="1">
    <location>
        <begin position="244"/>
        <end position="257"/>
    </location>
</feature>
<evidence type="ECO:0000313" key="2">
    <source>
        <dbReference type="EMBL" id="TDP28390.1"/>
    </source>
</evidence>
<accession>A0A4R6P1Y5</accession>
<organism evidence="2 3">
    <name type="scientific">Nocardia ignorata</name>
    <dbReference type="NCBI Taxonomy" id="145285"/>
    <lineage>
        <taxon>Bacteria</taxon>
        <taxon>Bacillati</taxon>
        <taxon>Actinomycetota</taxon>
        <taxon>Actinomycetes</taxon>
        <taxon>Mycobacteriales</taxon>
        <taxon>Nocardiaceae</taxon>
        <taxon>Nocardia</taxon>
    </lineage>
</organism>
<protein>
    <submittedName>
        <fullName evidence="2">Uncharacterized protein</fullName>
    </submittedName>
</protein>
<feature type="compositionally biased region" description="Basic residues" evidence="1">
    <location>
        <begin position="228"/>
        <end position="243"/>
    </location>
</feature>
<feature type="compositionally biased region" description="Basic and acidic residues" evidence="1">
    <location>
        <begin position="8"/>
        <end position="17"/>
    </location>
</feature>
<feature type="region of interest" description="Disordered" evidence="1">
    <location>
        <begin position="142"/>
        <end position="276"/>
    </location>
</feature>
<evidence type="ECO:0000256" key="1">
    <source>
        <dbReference type="SAM" id="MobiDB-lite"/>
    </source>
</evidence>
<dbReference type="EMBL" id="SNXK01000017">
    <property type="protein sequence ID" value="TDP28390.1"/>
    <property type="molecule type" value="Genomic_DNA"/>
</dbReference>
<evidence type="ECO:0000313" key="3">
    <source>
        <dbReference type="Proteomes" id="UP000295087"/>
    </source>
</evidence>
<gene>
    <name evidence="2" type="ORF">DFR75_1173</name>
</gene>
<reference evidence="2 3" key="1">
    <citation type="submission" date="2019-03" db="EMBL/GenBank/DDBJ databases">
        <title>Genomic Encyclopedia of Type Strains, Phase IV (KMG-IV): sequencing the most valuable type-strain genomes for metagenomic binning, comparative biology and taxonomic classification.</title>
        <authorList>
            <person name="Goeker M."/>
        </authorList>
    </citation>
    <scope>NUCLEOTIDE SEQUENCE [LARGE SCALE GENOMIC DNA]</scope>
    <source>
        <strain evidence="2 3">DSM 44496</strain>
    </source>
</reference>
<keyword evidence="3" id="KW-1185">Reference proteome</keyword>
<name>A0A4R6P1Y5_NOCIG</name>
<dbReference type="Proteomes" id="UP000295087">
    <property type="component" value="Unassembled WGS sequence"/>
</dbReference>
<feature type="region of interest" description="Disordered" evidence="1">
    <location>
        <begin position="1"/>
        <end position="60"/>
    </location>
</feature>
<feature type="compositionally biased region" description="Low complexity" evidence="1">
    <location>
        <begin position="216"/>
        <end position="227"/>
    </location>
</feature>